<gene>
    <name evidence="2" type="ORF">GCM10007989_26090</name>
</gene>
<organism evidence="2 3">
    <name type="scientific">Devosia pacifica</name>
    <dbReference type="NCBI Taxonomy" id="1335967"/>
    <lineage>
        <taxon>Bacteria</taxon>
        <taxon>Pseudomonadati</taxon>
        <taxon>Pseudomonadota</taxon>
        <taxon>Alphaproteobacteria</taxon>
        <taxon>Hyphomicrobiales</taxon>
        <taxon>Devosiaceae</taxon>
        <taxon>Devosia</taxon>
    </lineage>
</organism>
<dbReference type="Proteomes" id="UP000646579">
    <property type="component" value="Unassembled WGS sequence"/>
</dbReference>
<name>A0A918SAJ7_9HYPH</name>
<dbReference type="InterPro" id="IPR011740">
    <property type="entry name" value="DUF2460"/>
</dbReference>
<keyword evidence="2" id="KW-0378">Hydrolase</keyword>
<dbReference type="AlphaFoldDB" id="A0A918SAJ7"/>
<keyword evidence="3" id="KW-1185">Reference proteome</keyword>
<sequence length="206" mass="23161">MAFHDVRFPLDIALNARGGPQRRTEVTTLANGREERNTLWAHSRRRYNAGSGVKSRRDMQRLIAFFEERRGRFHGFRWHDAMDHASGEPMPTPFDQALGTGDGTRTGFQLIKRYGLTFAPYDRPITKPRLETVRIAVNGDEITTGWAIEALTGVITFSEAPADGATISAGFLFDVPVRFDIDQLEVELSQFDAADIPDIPLLEILE</sequence>
<evidence type="ECO:0000313" key="3">
    <source>
        <dbReference type="Proteomes" id="UP000646579"/>
    </source>
</evidence>
<dbReference type="EMBL" id="BMZE01000003">
    <property type="protein sequence ID" value="GHA29297.1"/>
    <property type="molecule type" value="Genomic_DNA"/>
</dbReference>
<dbReference type="Pfam" id="PF09343">
    <property type="entry name" value="DUF2460"/>
    <property type="match status" value="1"/>
</dbReference>
<protein>
    <submittedName>
        <fullName evidence="2">Glycoside hydrolase family 24</fullName>
    </submittedName>
</protein>
<reference evidence="2" key="1">
    <citation type="journal article" date="2014" name="Int. J. Syst. Evol. Microbiol.">
        <title>Complete genome sequence of Corynebacterium casei LMG S-19264T (=DSM 44701T), isolated from a smear-ripened cheese.</title>
        <authorList>
            <consortium name="US DOE Joint Genome Institute (JGI-PGF)"/>
            <person name="Walter F."/>
            <person name="Albersmeier A."/>
            <person name="Kalinowski J."/>
            <person name="Ruckert C."/>
        </authorList>
    </citation>
    <scope>NUCLEOTIDE SEQUENCE</scope>
    <source>
        <strain evidence="2">KCTC 32437</strain>
    </source>
</reference>
<accession>A0A918SAJ7</accession>
<dbReference type="RefSeq" id="WP_189426180.1">
    <property type="nucleotide sequence ID" value="NZ_BMZE01000003.1"/>
</dbReference>
<dbReference type="NCBIfam" id="TIGR02217">
    <property type="entry name" value="chp_TIGR02217"/>
    <property type="match status" value="1"/>
</dbReference>
<feature type="domain" description="DUF2460" evidence="1">
    <location>
        <begin position="4"/>
        <end position="204"/>
    </location>
</feature>
<evidence type="ECO:0000259" key="1">
    <source>
        <dbReference type="Pfam" id="PF09343"/>
    </source>
</evidence>
<evidence type="ECO:0000313" key="2">
    <source>
        <dbReference type="EMBL" id="GHA29297.1"/>
    </source>
</evidence>
<proteinExistence type="predicted"/>
<reference evidence="2" key="2">
    <citation type="submission" date="2020-09" db="EMBL/GenBank/DDBJ databases">
        <authorList>
            <person name="Sun Q."/>
            <person name="Kim S."/>
        </authorList>
    </citation>
    <scope>NUCLEOTIDE SEQUENCE</scope>
    <source>
        <strain evidence="2">KCTC 32437</strain>
    </source>
</reference>
<comment type="caution">
    <text evidence="2">The sequence shown here is derived from an EMBL/GenBank/DDBJ whole genome shotgun (WGS) entry which is preliminary data.</text>
</comment>
<dbReference type="GO" id="GO:0016787">
    <property type="term" value="F:hydrolase activity"/>
    <property type="evidence" value="ECO:0007669"/>
    <property type="project" value="UniProtKB-KW"/>
</dbReference>